<keyword evidence="3" id="KW-0809">Transit peptide</keyword>
<evidence type="ECO:0000259" key="7">
    <source>
        <dbReference type="Pfam" id="PF05347"/>
    </source>
</evidence>
<reference evidence="8" key="1">
    <citation type="submission" date="2023-06" db="EMBL/GenBank/DDBJ databases">
        <title>Genome-scale phylogeny and comparative genomics of the fungal order Sordariales.</title>
        <authorList>
            <consortium name="Lawrence Berkeley National Laboratory"/>
            <person name="Hensen N."/>
            <person name="Bonometti L."/>
            <person name="Westerberg I."/>
            <person name="Brannstrom I.O."/>
            <person name="Guillou S."/>
            <person name="Cros-Aarteil S."/>
            <person name="Calhoun S."/>
            <person name="Haridas S."/>
            <person name="Kuo A."/>
            <person name="Mondo S."/>
            <person name="Pangilinan J."/>
            <person name="Riley R."/>
            <person name="LaButti K."/>
            <person name="Andreopoulos B."/>
            <person name="Lipzen A."/>
            <person name="Chen C."/>
            <person name="Yanf M."/>
            <person name="Daum C."/>
            <person name="Ng V."/>
            <person name="Clum A."/>
            <person name="Steindorff A."/>
            <person name="Ohm R."/>
            <person name="Martin F."/>
            <person name="Silar P."/>
            <person name="Natvig D."/>
            <person name="Lalanne C."/>
            <person name="Gautier V."/>
            <person name="Ament-velasquez S.L."/>
            <person name="Kruys A."/>
            <person name="Hutchinson M.I."/>
            <person name="Powell A.J."/>
            <person name="Barry K."/>
            <person name="Miller A.N."/>
            <person name="Grigoriev I.V."/>
            <person name="Debuchy R."/>
            <person name="Gladieux P."/>
            <person name="Thoren M.H."/>
            <person name="Johannesson H."/>
        </authorList>
    </citation>
    <scope>NUCLEOTIDE SEQUENCE</scope>
    <source>
        <strain evidence="8">SMH2392-1A</strain>
    </source>
</reference>
<evidence type="ECO:0000256" key="1">
    <source>
        <dbReference type="ARBA" id="ARBA00004173"/>
    </source>
</evidence>
<sequence>MRFPLPTRGHTLRSYATASRSRLGATLSLEHFLQRARVLSLYRIIVRGTRRIQDPTTRAETMRFAREEFERHRNVTDISHIRYLISRGKAEWEGMERYIDGL</sequence>
<dbReference type="GeneID" id="85327379"/>
<dbReference type="RefSeq" id="XP_060295230.1">
    <property type="nucleotide sequence ID" value="XM_060444109.1"/>
</dbReference>
<feature type="domain" description="Complex 1 LYR protein" evidence="7">
    <location>
        <begin position="37"/>
        <end position="93"/>
    </location>
</feature>
<keyword evidence="9" id="KW-1185">Reference proteome</keyword>
<evidence type="ECO:0000256" key="6">
    <source>
        <dbReference type="ARBA" id="ARBA00044735"/>
    </source>
</evidence>
<organism evidence="8 9">
    <name type="scientific">Lasiosphaeria miniovina</name>
    <dbReference type="NCBI Taxonomy" id="1954250"/>
    <lineage>
        <taxon>Eukaryota</taxon>
        <taxon>Fungi</taxon>
        <taxon>Dikarya</taxon>
        <taxon>Ascomycota</taxon>
        <taxon>Pezizomycotina</taxon>
        <taxon>Sordariomycetes</taxon>
        <taxon>Sordariomycetidae</taxon>
        <taxon>Sordariales</taxon>
        <taxon>Lasiosphaeriaceae</taxon>
        <taxon>Lasiosphaeria</taxon>
    </lineage>
</organism>
<evidence type="ECO:0000313" key="9">
    <source>
        <dbReference type="Proteomes" id="UP001172101"/>
    </source>
</evidence>
<gene>
    <name evidence="8" type="ORF">B0T26DRAFT_742407</name>
</gene>
<dbReference type="PANTHER" id="PTHR13675">
    <property type="entry name" value="LYR MOTIF-CONTAINING PROTEIN 2"/>
    <property type="match status" value="1"/>
</dbReference>
<comment type="similarity">
    <text evidence="2">Belongs to the complex I LYR family.</text>
</comment>
<accession>A0AA40ADZ0</accession>
<protein>
    <recommendedName>
        <fullName evidence="5">LYR motif-containing protein 2</fullName>
    </recommendedName>
</protein>
<evidence type="ECO:0000256" key="2">
    <source>
        <dbReference type="ARBA" id="ARBA00009508"/>
    </source>
</evidence>
<dbReference type="AlphaFoldDB" id="A0AA40ADZ0"/>
<evidence type="ECO:0000256" key="4">
    <source>
        <dbReference type="ARBA" id="ARBA00023128"/>
    </source>
</evidence>
<dbReference type="Pfam" id="PF05347">
    <property type="entry name" value="Complex1_LYR"/>
    <property type="match status" value="1"/>
</dbReference>
<dbReference type="GO" id="GO:0005739">
    <property type="term" value="C:mitochondrion"/>
    <property type="evidence" value="ECO:0007669"/>
    <property type="project" value="UniProtKB-SubCell"/>
</dbReference>
<dbReference type="InterPro" id="IPR045293">
    <property type="entry name" value="Complex1_LYR_LYRM2"/>
</dbReference>
<comment type="caution">
    <text evidence="8">The sequence shown here is derived from an EMBL/GenBank/DDBJ whole genome shotgun (WGS) entry which is preliminary data.</text>
</comment>
<evidence type="ECO:0000313" key="8">
    <source>
        <dbReference type="EMBL" id="KAK0713908.1"/>
    </source>
</evidence>
<dbReference type="Proteomes" id="UP001172101">
    <property type="component" value="Unassembled WGS sequence"/>
</dbReference>
<evidence type="ECO:0000256" key="3">
    <source>
        <dbReference type="ARBA" id="ARBA00022946"/>
    </source>
</evidence>
<dbReference type="InterPro" id="IPR008011">
    <property type="entry name" value="Complex1_LYR_dom"/>
</dbReference>
<dbReference type="PANTHER" id="PTHR13675:SF0">
    <property type="entry name" value="LYR MOTIF-CONTAINING PROTEIN 2"/>
    <property type="match status" value="1"/>
</dbReference>
<dbReference type="CDD" id="cd20262">
    <property type="entry name" value="Complex1_LYR_LYRM2"/>
    <property type="match status" value="1"/>
</dbReference>
<comment type="function">
    <text evidence="6">Involved in efficient integration of the N-module into mitochondrial respiratory chain complex I.</text>
</comment>
<evidence type="ECO:0000256" key="5">
    <source>
        <dbReference type="ARBA" id="ARBA00026235"/>
    </source>
</evidence>
<dbReference type="EMBL" id="JAUIRO010000005">
    <property type="protein sequence ID" value="KAK0713908.1"/>
    <property type="molecule type" value="Genomic_DNA"/>
</dbReference>
<comment type="subcellular location">
    <subcellularLocation>
        <location evidence="1">Mitochondrion</location>
    </subcellularLocation>
</comment>
<name>A0AA40ADZ0_9PEZI</name>
<proteinExistence type="inferred from homology"/>
<keyword evidence="4" id="KW-0496">Mitochondrion</keyword>